<accession>A0A1M6NC98</accession>
<gene>
    <name evidence="2" type="ORF">SAMN02745975_03263</name>
</gene>
<dbReference type="Gene3D" id="1.10.287.1080">
    <property type="entry name" value="MazG-like"/>
    <property type="match status" value="1"/>
</dbReference>
<keyword evidence="3" id="KW-1185">Reference proteome</keyword>
<dbReference type="SUPFAM" id="SSF101386">
    <property type="entry name" value="all-alpha NTP pyrophosphatases"/>
    <property type="match status" value="1"/>
</dbReference>
<dbReference type="RefSeq" id="WP_110942272.1">
    <property type="nucleotide sequence ID" value="NZ_FQZV01000054.1"/>
</dbReference>
<dbReference type="CDD" id="cd11533">
    <property type="entry name" value="NTP-PPase_Af0060_like"/>
    <property type="match status" value="1"/>
</dbReference>
<sequence length="114" mass="13129">MVKEYTVFKQISFPKLNNLQPGLESTCLKLMEEAGELAQAIGKFRGLNGEKVELKEHEIVDMISKELLDVAQVAVSMMFVLEEEYNINIKEKVEEHVEKLIRKGYIKLEKSDDK</sequence>
<dbReference type="GO" id="GO:0016787">
    <property type="term" value="F:hydrolase activity"/>
    <property type="evidence" value="ECO:0007669"/>
    <property type="project" value="UniProtKB-KW"/>
</dbReference>
<dbReference type="EMBL" id="FQZV01000054">
    <property type="protein sequence ID" value="SHJ93342.1"/>
    <property type="molecule type" value="Genomic_DNA"/>
</dbReference>
<dbReference type="AlphaFoldDB" id="A0A1M6NC98"/>
<dbReference type="Pfam" id="PF03819">
    <property type="entry name" value="MazG"/>
    <property type="match status" value="1"/>
</dbReference>
<dbReference type="Proteomes" id="UP000184536">
    <property type="component" value="Unassembled WGS sequence"/>
</dbReference>
<dbReference type="InterPro" id="IPR044548">
    <property type="entry name" value="AF0060_NTP-PPase_MazG-like"/>
</dbReference>
<evidence type="ECO:0000313" key="2">
    <source>
        <dbReference type="EMBL" id="SHJ93342.1"/>
    </source>
</evidence>
<evidence type="ECO:0000259" key="1">
    <source>
        <dbReference type="Pfam" id="PF03819"/>
    </source>
</evidence>
<dbReference type="STRING" id="1121919.SAMN02745975_03263"/>
<dbReference type="InterPro" id="IPR004518">
    <property type="entry name" value="MazG-like_dom"/>
</dbReference>
<name>A0A1M6NC98_9FIRM</name>
<proteinExistence type="predicted"/>
<protein>
    <submittedName>
        <fullName evidence="2">MazG nucleotide pyrophosphohydrolase domain-containing protein</fullName>
    </submittedName>
</protein>
<feature type="domain" description="NTP pyrophosphohydrolase MazG-like" evidence="1">
    <location>
        <begin position="24"/>
        <end position="102"/>
    </location>
</feature>
<keyword evidence="2" id="KW-0378">Hydrolase</keyword>
<organism evidence="2 3">
    <name type="scientific">Geosporobacter subterraneus DSM 17957</name>
    <dbReference type="NCBI Taxonomy" id="1121919"/>
    <lineage>
        <taxon>Bacteria</taxon>
        <taxon>Bacillati</taxon>
        <taxon>Bacillota</taxon>
        <taxon>Clostridia</taxon>
        <taxon>Peptostreptococcales</taxon>
        <taxon>Thermotaleaceae</taxon>
        <taxon>Geosporobacter</taxon>
    </lineage>
</organism>
<reference evidence="3" key="1">
    <citation type="submission" date="2016-11" db="EMBL/GenBank/DDBJ databases">
        <authorList>
            <person name="Varghese N."/>
            <person name="Submissions S."/>
        </authorList>
    </citation>
    <scope>NUCLEOTIDE SEQUENCE [LARGE SCALE GENOMIC DNA]</scope>
    <source>
        <strain evidence="3">DSM 17957</strain>
    </source>
</reference>
<dbReference type="OrthoDB" id="2376061at2"/>
<evidence type="ECO:0000313" key="3">
    <source>
        <dbReference type="Proteomes" id="UP000184536"/>
    </source>
</evidence>